<reference evidence="1 2" key="1">
    <citation type="journal article" date="2019" name="Sci. Rep.">
        <title>Orb-weaving spider Araneus ventricosus genome elucidates the spidroin gene catalogue.</title>
        <authorList>
            <person name="Kono N."/>
            <person name="Nakamura H."/>
            <person name="Ohtoshi R."/>
            <person name="Moran D.A.P."/>
            <person name="Shinohara A."/>
            <person name="Yoshida Y."/>
            <person name="Fujiwara M."/>
            <person name="Mori M."/>
            <person name="Tomita M."/>
            <person name="Arakawa K."/>
        </authorList>
    </citation>
    <scope>NUCLEOTIDE SEQUENCE [LARGE SCALE GENOMIC DNA]</scope>
</reference>
<keyword evidence="2" id="KW-1185">Reference proteome</keyword>
<dbReference type="EMBL" id="BGPR01003955">
    <property type="protein sequence ID" value="GBM94300.1"/>
    <property type="molecule type" value="Genomic_DNA"/>
</dbReference>
<organism evidence="1 2">
    <name type="scientific">Araneus ventricosus</name>
    <name type="common">Orbweaver spider</name>
    <name type="synonym">Epeira ventricosa</name>
    <dbReference type="NCBI Taxonomy" id="182803"/>
    <lineage>
        <taxon>Eukaryota</taxon>
        <taxon>Metazoa</taxon>
        <taxon>Ecdysozoa</taxon>
        <taxon>Arthropoda</taxon>
        <taxon>Chelicerata</taxon>
        <taxon>Arachnida</taxon>
        <taxon>Araneae</taxon>
        <taxon>Araneomorphae</taxon>
        <taxon>Entelegynae</taxon>
        <taxon>Araneoidea</taxon>
        <taxon>Araneidae</taxon>
        <taxon>Araneus</taxon>
    </lineage>
</organism>
<evidence type="ECO:0000313" key="2">
    <source>
        <dbReference type="Proteomes" id="UP000499080"/>
    </source>
</evidence>
<gene>
    <name evidence="1" type="ORF">AVEN_39991_1</name>
</gene>
<accession>A0A4Y2JW67</accession>
<name>A0A4Y2JW67_ARAVE</name>
<dbReference type="Proteomes" id="UP000499080">
    <property type="component" value="Unassembled WGS sequence"/>
</dbReference>
<sequence length="124" mass="13787">MARSTKKICIGDSLVIKSTFNHLKYNAIKNSLNNIYFRSNTREVLIDILSGRQVALNTLQGPATLPQHRDCPQGSYTGLAFLYLVENEVLTQSSTEGVHLQAFAGDFIILIKEPTKTKVKSFAN</sequence>
<comment type="caution">
    <text evidence="1">The sequence shown here is derived from an EMBL/GenBank/DDBJ whole genome shotgun (WGS) entry which is preliminary data.</text>
</comment>
<protein>
    <submittedName>
        <fullName evidence="1">Uncharacterized protein</fullName>
    </submittedName>
</protein>
<evidence type="ECO:0000313" key="1">
    <source>
        <dbReference type="EMBL" id="GBM94300.1"/>
    </source>
</evidence>
<dbReference type="OrthoDB" id="411871at2759"/>
<proteinExistence type="predicted"/>
<dbReference type="AlphaFoldDB" id="A0A4Y2JW67"/>